<organism evidence="2">
    <name type="scientific">uncultured Caudovirales phage</name>
    <dbReference type="NCBI Taxonomy" id="2100421"/>
    <lineage>
        <taxon>Viruses</taxon>
        <taxon>Duplodnaviria</taxon>
        <taxon>Heunggongvirae</taxon>
        <taxon>Uroviricota</taxon>
        <taxon>Caudoviricetes</taxon>
        <taxon>Peduoviridae</taxon>
        <taxon>Maltschvirus</taxon>
        <taxon>Maltschvirus maltsch</taxon>
    </lineage>
</organism>
<reference evidence="2" key="1">
    <citation type="submission" date="2020-05" db="EMBL/GenBank/DDBJ databases">
        <authorList>
            <person name="Chiriac C."/>
            <person name="Salcher M."/>
            <person name="Ghai R."/>
            <person name="Kavagutti S V."/>
        </authorList>
    </citation>
    <scope>NUCLEOTIDE SEQUENCE</scope>
</reference>
<name>A0A6J7WLY9_9CAUD</name>
<protein>
    <submittedName>
        <fullName evidence="2">Uncharacterized protein</fullName>
    </submittedName>
</protein>
<dbReference type="EMBL" id="LR798274">
    <property type="protein sequence ID" value="CAB5219111.1"/>
    <property type="molecule type" value="Genomic_DNA"/>
</dbReference>
<gene>
    <name evidence="2" type="ORF">UFOVP227_30</name>
</gene>
<sequence length="215" mass="23691">MELSEIYAAYGNPDPSIVSWVAKNNGPELAYVGHGEVTRILCEIDPFWTWEPLGVENGRPVVHIHNGFIPRRNADAIPVSMTTMWGTLTLNGVSRLAVGSVEAHKPDRDKELVSDLLRNGAMRFGVALGLWIKDNDQTPSKATQSPAEPRNSHPSDQAPDGITDGQQKMIYAICKSLDRLPPPGFRDLSKREAMQLIDQLKQEQAAKAAATEEPR</sequence>
<accession>A0A6J7WLY9</accession>
<evidence type="ECO:0000313" key="2">
    <source>
        <dbReference type="EMBL" id="CAB5219111.1"/>
    </source>
</evidence>
<feature type="compositionally biased region" description="Polar residues" evidence="1">
    <location>
        <begin position="137"/>
        <end position="146"/>
    </location>
</feature>
<feature type="region of interest" description="Disordered" evidence="1">
    <location>
        <begin position="135"/>
        <end position="165"/>
    </location>
</feature>
<proteinExistence type="predicted"/>
<evidence type="ECO:0000256" key="1">
    <source>
        <dbReference type="SAM" id="MobiDB-lite"/>
    </source>
</evidence>